<dbReference type="EMBL" id="JAUBDI010000002">
    <property type="protein sequence ID" value="MDW0112256.1"/>
    <property type="molecule type" value="Genomic_DNA"/>
</dbReference>
<dbReference type="PANTHER" id="PTHR23407">
    <property type="entry name" value="ATPASE INHIBITOR/5-FORMYLTETRAHYDROFOLATE CYCLO-LIGASE"/>
    <property type="match status" value="1"/>
</dbReference>
<evidence type="ECO:0000256" key="2">
    <source>
        <dbReference type="ARBA" id="ARBA00022741"/>
    </source>
</evidence>
<dbReference type="GO" id="GO:0030272">
    <property type="term" value="F:5-formyltetrahydrofolate cyclo-ligase activity"/>
    <property type="evidence" value="ECO:0007669"/>
    <property type="project" value="UniProtKB-EC"/>
</dbReference>
<dbReference type="RefSeq" id="WP_317942149.1">
    <property type="nucleotide sequence ID" value="NZ_JAUBDI010000002.1"/>
</dbReference>
<accession>A0ABU4G5S3</accession>
<name>A0ABU4G5S3_9BACL</name>
<evidence type="ECO:0000256" key="3">
    <source>
        <dbReference type="ARBA" id="ARBA00022840"/>
    </source>
</evidence>
<comment type="similarity">
    <text evidence="1 4">Belongs to the 5-formyltetrahydrofolate cyclo-ligase family.</text>
</comment>
<comment type="caution">
    <text evidence="5">The sequence shown here is derived from an EMBL/GenBank/DDBJ whole genome shotgun (WGS) entry which is preliminary data.</text>
</comment>
<dbReference type="Gene3D" id="3.40.50.10420">
    <property type="entry name" value="NagB/RpiA/CoA transferase-like"/>
    <property type="match status" value="1"/>
</dbReference>
<dbReference type="InterPro" id="IPR024185">
    <property type="entry name" value="FTHF_cligase-like_sf"/>
</dbReference>
<dbReference type="EC" id="6.3.3.2" evidence="4"/>
<dbReference type="PIRSF" id="PIRSF006806">
    <property type="entry name" value="FTHF_cligase"/>
    <property type="match status" value="1"/>
</dbReference>
<dbReference type="Proteomes" id="UP001282284">
    <property type="component" value="Unassembled WGS sequence"/>
</dbReference>
<evidence type="ECO:0000256" key="4">
    <source>
        <dbReference type="RuleBase" id="RU361279"/>
    </source>
</evidence>
<dbReference type="NCBIfam" id="TIGR02727">
    <property type="entry name" value="MTHFS_bact"/>
    <property type="match status" value="1"/>
</dbReference>
<keyword evidence="6" id="KW-1185">Reference proteome</keyword>
<evidence type="ECO:0000313" key="5">
    <source>
        <dbReference type="EMBL" id="MDW0112256.1"/>
    </source>
</evidence>
<reference evidence="5 6" key="1">
    <citation type="submission" date="2023-06" db="EMBL/GenBank/DDBJ databases">
        <title>Sporosarcina sp. nov., isolated from Korean traditional fermented seafood 'Jeotgal'.</title>
        <authorList>
            <person name="Yang A.I."/>
            <person name="Shin N.-R."/>
        </authorList>
    </citation>
    <scope>NUCLEOTIDE SEQUENCE [LARGE SCALE GENOMIC DNA]</scope>
    <source>
        <strain evidence="5 6">KCTC13119</strain>
    </source>
</reference>
<comment type="cofactor">
    <cofactor evidence="4">
        <name>Mg(2+)</name>
        <dbReference type="ChEBI" id="CHEBI:18420"/>
    </cofactor>
</comment>
<sequence>MGKQFTRTQILEVMNDIDRLAHADQSRKIFEQLCLTEVFKAASTVGITISRYPEIDTRTIIEHAWALGKRVAVPRCNPSTKEMDFRIINSYDDLEVVYMNLQEPIIDRSVSVRPDEIDLQVVPGVVFAKDGYRIGYGGGYYDRYLCAFQGNTLSLAFDLQVVEKIPIETYDQPVGKIITETAIIDCEAVREEND</sequence>
<organism evidence="5 6">
    <name type="scientific">Sporosarcina saromensis</name>
    <dbReference type="NCBI Taxonomy" id="359365"/>
    <lineage>
        <taxon>Bacteria</taxon>
        <taxon>Bacillati</taxon>
        <taxon>Bacillota</taxon>
        <taxon>Bacilli</taxon>
        <taxon>Bacillales</taxon>
        <taxon>Caryophanaceae</taxon>
        <taxon>Sporosarcina</taxon>
    </lineage>
</organism>
<dbReference type="SUPFAM" id="SSF100950">
    <property type="entry name" value="NagB/RpiA/CoA transferase-like"/>
    <property type="match status" value="1"/>
</dbReference>
<keyword evidence="4" id="KW-0460">Magnesium</keyword>
<gene>
    <name evidence="5" type="ORF">QT711_03600</name>
</gene>
<keyword evidence="5" id="KW-0436">Ligase</keyword>
<keyword evidence="3 4" id="KW-0067">ATP-binding</keyword>
<keyword evidence="4" id="KW-0479">Metal-binding</keyword>
<dbReference type="InterPro" id="IPR002698">
    <property type="entry name" value="FTHF_cligase"/>
</dbReference>
<dbReference type="PANTHER" id="PTHR23407:SF1">
    <property type="entry name" value="5-FORMYLTETRAHYDROFOLATE CYCLO-LIGASE"/>
    <property type="match status" value="1"/>
</dbReference>
<evidence type="ECO:0000313" key="6">
    <source>
        <dbReference type="Proteomes" id="UP001282284"/>
    </source>
</evidence>
<dbReference type="Pfam" id="PF01812">
    <property type="entry name" value="5-FTHF_cyc-lig"/>
    <property type="match status" value="1"/>
</dbReference>
<protein>
    <recommendedName>
        <fullName evidence="4">5-formyltetrahydrofolate cyclo-ligase</fullName>
        <ecNumber evidence="4">6.3.3.2</ecNumber>
    </recommendedName>
</protein>
<keyword evidence="2 4" id="KW-0547">Nucleotide-binding</keyword>
<proteinExistence type="inferred from homology"/>
<comment type="catalytic activity">
    <reaction evidence="4">
        <text>(6S)-5-formyl-5,6,7,8-tetrahydrofolate + ATP = (6R)-5,10-methenyltetrahydrofolate + ADP + phosphate</text>
        <dbReference type="Rhea" id="RHEA:10488"/>
        <dbReference type="ChEBI" id="CHEBI:30616"/>
        <dbReference type="ChEBI" id="CHEBI:43474"/>
        <dbReference type="ChEBI" id="CHEBI:57455"/>
        <dbReference type="ChEBI" id="CHEBI:57457"/>
        <dbReference type="ChEBI" id="CHEBI:456216"/>
        <dbReference type="EC" id="6.3.3.2"/>
    </reaction>
</comment>
<evidence type="ECO:0000256" key="1">
    <source>
        <dbReference type="ARBA" id="ARBA00010638"/>
    </source>
</evidence>
<dbReference type="InterPro" id="IPR037171">
    <property type="entry name" value="NagB/RpiA_transferase-like"/>
</dbReference>